<proteinExistence type="predicted"/>
<dbReference type="PROSITE" id="PS51257">
    <property type="entry name" value="PROKAR_LIPOPROTEIN"/>
    <property type="match status" value="1"/>
</dbReference>
<feature type="signal peptide" evidence="2">
    <location>
        <begin position="1"/>
        <end position="33"/>
    </location>
</feature>
<evidence type="ECO:0000256" key="2">
    <source>
        <dbReference type="SAM" id="SignalP"/>
    </source>
</evidence>
<protein>
    <submittedName>
        <fullName evidence="3">Uncharacterized protein</fullName>
    </submittedName>
</protein>
<dbReference type="EMBL" id="PVNL01000142">
    <property type="protein sequence ID" value="PRP94331.1"/>
    <property type="molecule type" value="Genomic_DNA"/>
</dbReference>
<dbReference type="OrthoDB" id="5476584at2"/>
<reference evidence="3 4" key="1">
    <citation type="submission" date="2018-03" db="EMBL/GenBank/DDBJ databases">
        <title>Draft Genome Sequences of the Obligatory Marine Myxobacteria Enhygromyxa salina SWB007.</title>
        <authorList>
            <person name="Poehlein A."/>
            <person name="Moghaddam J.A."/>
            <person name="Harms H."/>
            <person name="Alanjari M."/>
            <person name="Koenig G.M."/>
            <person name="Daniel R."/>
            <person name="Schaeberle T.F."/>
        </authorList>
    </citation>
    <scope>NUCLEOTIDE SEQUENCE [LARGE SCALE GENOMIC DNA]</scope>
    <source>
        <strain evidence="3 4">SWB007</strain>
    </source>
</reference>
<feature type="region of interest" description="Disordered" evidence="1">
    <location>
        <begin position="39"/>
        <end position="82"/>
    </location>
</feature>
<gene>
    <name evidence="3" type="ORF">ENSA7_78680</name>
</gene>
<sequence>MNKLRPTYPQIATRHPLSLFVVLALTSSTACSGADFSGAGEGFTGEETSGSVDGADADTDDTDPDGDGDGDPGDGDADSGDDTCELWCGEDGSCVEIGGEHYCECPEGTDWNRDYCGDCLVIDANSHDLGLEIVSFEGQFLLAGAMPPKQEYDDANIWLENPRTGDRVWVGNTHDLQFAVRVTPGIYDVIYEVETAGDLMPQNPRARLGQVALFDQLEISDIDIPVVAQAGAITLDGAPPPVMEYDDATIRFRDHETQNEVLAGNTHDGMYSVRLVPGAYDIIYRVETPGPITPRNDGAQLTTANLVSNGLLDIDIPSTPMQGQFMINDAPAPASEYDDANIVLESDTAGTVALGNTHDGSYDINVIPASYRLIYKHETGPNVPQNERAQFGSIDAPDPNVTAINIPMVELSGALTINGGAPPANQFDDGVVYLRGVDSDDEVLLGNTHDGAYLANLIPGSYDAFYALETSGGTVPNNKAARVLAGASIMATDSLDLNVDAVVISGSFTFAGAPPPASDYEDGRIYLRSTTTDDSVLLGSTHDGSYSAVVVPGEYQVFYVQEAGGEVPGNQNALLETVSIGLGMAFDVDVPIVSLSGAIVLEGGEAPNSPSDGGQLYLRAPGGDSVLLGDSFSVYTANLVAGTYGVYYRSEASVTMPENENGRFACVTIE</sequence>
<dbReference type="Proteomes" id="UP000238823">
    <property type="component" value="Unassembled WGS sequence"/>
</dbReference>
<feature type="compositionally biased region" description="Low complexity" evidence="1">
    <location>
        <begin position="45"/>
        <end position="54"/>
    </location>
</feature>
<keyword evidence="2" id="KW-0732">Signal</keyword>
<accession>A0A2S9XNR7</accession>
<dbReference type="RefSeq" id="WP_106094630.1">
    <property type="nucleotide sequence ID" value="NZ_PVNL01000142.1"/>
</dbReference>
<organism evidence="3 4">
    <name type="scientific">Enhygromyxa salina</name>
    <dbReference type="NCBI Taxonomy" id="215803"/>
    <lineage>
        <taxon>Bacteria</taxon>
        <taxon>Pseudomonadati</taxon>
        <taxon>Myxococcota</taxon>
        <taxon>Polyangia</taxon>
        <taxon>Nannocystales</taxon>
        <taxon>Nannocystaceae</taxon>
        <taxon>Enhygromyxa</taxon>
    </lineage>
</organism>
<feature type="chain" id="PRO_5015592634" evidence="2">
    <location>
        <begin position="34"/>
        <end position="670"/>
    </location>
</feature>
<evidence type="ECO:0000313" key="3">
    <source>
        <dbReference type="EMBL" id="PRP94331.1"/>
    </source>
</evidence>
<evidence type="ECO:0000256" key="1">
    <source>
        <dbReference type="SAM" id="MobiDB-lite"/>
    </source>
</evidence>
<evidence type="ECO:0000313" key="4">
    <source>
        <dbReference type="Proteomes" id="UP000238823"/>
    </source>
</evidence>
<comment type="caution">
    <text evidence="3">The sequence shown here is derived from an EMBL/GenBank/DDBJ whole genome shotgun (WGS) entry which is preliminary data.</text>
</comment>
<dbReference type="AlphaFoldDB" id="A0A2S9XNR7"/>
<name>A0A2S9XNR7_9BACT</name>
<feature type="compositionally biased region" description="Acidic residues" evidence="1">
    <location>
        <begin position="55"/>
        <end position="82"/>
    </location>
</feature>